<reference evidence="1" key="1">
    <citation type="submission" date="2018-06" db="EMBL/GenBank/DDBJ databases">
        <authorList>
            <person name="Zhirakovskaya E."/>
        </authorList>
    </citation>
    <scope>NUCLEOTIDE SEQUENCE</scope>
</reference>
<evidence type="ECO:0000313" key="1">
    <source>
        <dbReference type="EMBL" id="VAW68061.1"/>
    </source>
</evidence>
<dbReference type="EMBL" id="UOFI01000115">
    <property type="protein sequence ID" value="VAW68061.1"/>
    <property type="molecule type" value="Genomic_DNA"/>
</dbReference>
<accession>A0A3B0XKG5</accession>
<proteinExistence type="predicted"/>
<dbReference type="AlphaFoldDB" id="A0A3B0XKG5"/>
<dbReference type="SUPFAM" id="SSF48452">
    <property type="entry name" value="TPR-like"/>
    <property type="match status" value="3"/>
</dbReference>
<dbReference type="Pfam" id="PF13174">
    <property type="entry name" value="TPR_6"/>
    <property type="match status" value="1"/>
</dbReference>
<protein>
    <submittedName>
        <fullName evidence="1">Uncharacterized protein</fullName>
    </submittedName>
</protein>
<gene>
    <name evidence="1" type="ORF">MNBD_GAMMA09-2394</name>
</gene>
<dbReference type="InterPro" id="IPR019734">
    <property type="entry name" value="TPR_rpt"/>
</dbReference>
<organism evidence="1">
    <name type="scientific">hydrothermal vent metagenome</name>
    <dbReference type="NCBI Taxonomy" id="652676"/>
    <lineage>
        <taxon>unclassified sequences</taxon>
        <taxon>metagenomes</taxon>
        <taxon>ecological metagenomes</taxon>
    </lineage>
</organism>
<name>A0A3B0XKG5_9ZZZZ</name>
<dbReference type="InterPro" id="IPR011990">
    <property type="entry name" value="TPR-like_helical_dom_sf"/>
</dbReference>
<dbReference type="Gene3D" id="1.25.40.10">
    <property type="entry name" value="Tetratricopeptide repeat domain"/>
    <property type="match status" value="4"/>
</dbReference>
<sequence length="965" mass="112375">MLKYLLSAHRFNFTKPGTTSLRLKRSQLIIISVVLPALLLASCKSEKTPTSLADIDVNNSKSTQKKVFIKPKTNEEIRKAYTDYLNNADVDDKTRIEALNRLAELEFNYTNKLLLEKENREKGINDDALEDELYNSRLNKTIELITTSLKDYPKSKNNDTLLYQLAKAYDQKGVHSKTISTLNQLIEQFPKSPFYAEAQFRIAEDAFSLQDYSTAEYAYTEVIITKENDIFHEKSLFKRGWARFKQQYYTDAVDDFLAAVLKHDFEEYEKQDKVEREQFNEYFRAVGLAFSYLGGAEPLQQYFEEQPDFLYTYHTYSMVADIYLKQERYSDAVNTHQQFIKFYPGSDNIPYSHLKIIEIWKNSGFTKKVYDAIEGFYVEYNPSSQYWKNQNENSSINRAIRRSLKEYVVLMTGYYHNKYQKSIKNADYARAELWYKRYLKHYSAYAQQDNIYFLYAELLSQKKKTKDALHYYELAAYDNELIINKKAAYASIIISDKLASQKTPDINNQEKSLYLEKHINYALKFVQKYPADKRSKKIVAHAAELAYKSAKFKTTIELSDIIINSKPDGNNSYLINLKASSYFRLNEYAESESIYKQLLTNKKLSLQKRKQYNDKLALSIYKQGEQAKQSKDAPQAINHYSRISLIVPTSKIAATGLYDAIALNMQHSQWTAAITDIKRFQSLYPDNKLQPNVSKKLSVAYLSSNQGIKAAAEFEKISNMGDNIAIKSAALWQAAELYEEKNKLNAAVRSYEEYARKFKKPYPQYMESMNKIAELYTKKGSAKNTLKWQSSIVKADKSALNNIKTERTKYITSAAYIGLAHNQQARFNKIRLSLPLKTSLRKKKKTMQSAVRYYGKASKYKIYKFSTEATYEIALIYKDFSKALLNSDRPKKLSDDELDQYEILLEDQAFPFEDKSIEFFEINLSRVKDGLYNEWIKKSHQQLTGLFPVRYNRKPKQDDYINVAH</sequence>
<dbReference type="SMART" id="SM00028">
    <property type="entry name" value="TPR"/>
    <property type="match status" value="8"/>
</dbReference>